<organism evidence="2 3">
    <name type="scientific">Rhizoclosmatium globosum</name>
    <dbReference type="NCBI Taxonomy" id="329046"/>
    <lineage>
        <taxon>Eukaryota</taxon>
        <taxon>Fungi</taxon>
        <taxon>Fungi incertae sedis</taxon>
        <taxon>Chytridiomycota</taxon>
        <taxon>Chytridiomycota incertae sedis</taxon>
        <taxon>Chytridiomycetes</taxon>
        <taxon>Chytridiales</taxon>
        <taxon>Chytriomycetaceae</taxon>
        <taxon>Rhizoclosmatium</taxon>
    </lineage>
</organism>
<gene>
    <name evidence="2" type="ORF">BCR33DRAFT_839002</name>
</gene>
<feature type="compositionally biased region" description="Pro residues" evidence="1">
    <location>
        <begin position="16"/>
        <end position="26"/>
    </location>
</feature>
<dbReference type="AlphaFoldDB" id="A0A1Y2CT89"/>
<keyword evidence="3" id="KW-1185">Reference proteome</keyword>
<dbReference type="EMBL" id="MCGO01000007">
    <property type="protein sequence ID" value="ORY50280.1"/>
    <property type="molecule type" value="Genomic_DNA"/>
</dbReference>
<feature type="compositionally biased region" description="Low complexity" evidence="1">
    <location>
        <begin position="1"/>
        <end position="15"/>
    </location>
</feature>
<feature type="non-terminal residue" evidence="2">
    <location>
        <position position="1"/>
    </location>
</feature>
<reference evidence="2 3" key="1">
    <citation type="submission" date="2016-07" db="EMBL/GenBank/DDBJ databases">
        <title>Pervasive Adenine N6-methylation of Active Genes in Fungi.</title>
        <authorList>
            <consortium name="DOE Joint Genome Institute"/>
            <person name="Mondo S.J."/>
            <person name="Dannebaum R.O."/>
            <person name="Kuo R.C."/>
            <person name="Labutti K."/>
            <person name="Haridas S."/>
            <person name="Kuo A."/>
            <person name="Salamov A."/>
            <person name="Ahrendt S.R."/>
            <person name="Lipzen A."/>
            <person name="Sullivan W."/>
            <person name="Andreopoulos W.B."/>
            <person name="Clum A."/>
            <person name="Lindquist E."/>
            <person name="Daum C."/>
            <person name="Ramamoorthy G.K."/>
            <person name="Gryganskyi A."/>
            <person name="Culley D."/>
            <person name="Magnuson J.K."/>
            <person name="James T.Y."/>
            <person name="O'Malley M.A."/>
            <person name="Stajich J.E."/>
            <person name="Spatafora J.W."/>
            <person name="Visel A."/>
            <person name="Grigoriev I.V."/>
        </authorList>
    </citation>
    <scope>NUCLEOTIDE SEQUENCE [LARGE SCALE GENOMIC DNA]</scope>
    <source>
        <strain evidence="2 3">JEL800</strain>
    </source>
</reference>
<feature type="region of interest" description="Disordered" evidence="1">
    <location>
        <begin position="1"/>
        <end position="35"/>
    </location>
</feature>
<evidence type="ECO:0000313" key="3">
    <source>
        <dbReference type="Proteomes" id="UP000193642"/>
    </source>
</evidence>
<evidence type="ECO:0000256" key="1">
    <source>
        <dbReference type="SAM" id="MobiDB-lite"/>
    </source>
</evidence>
<dbReference type="Proteomes" id="UP000193642">
    <property type="component" value="Unassembled WGS sequence"/>
</dbReference>
<protein>
    <submittedName>
        <fullName evidence="2">Uncharacterized protein</fullName>
    </submittedName>
</protein>
<comment type="caution">
    <text evidence="2">The sequence shown here is derived from an EMBL/GenBank/DDBJ whole genome shotgun (WGS) entry which is preliminary data.</text>
</comment>
<proteinExistence type="predicted"/>
<accession>A0A1Y2CT89</accession>
<sequence length="164" mass="17441">YKTCAPSSSAARGQSSPPPPAPPPGNPRRTSVEESANEELKNSKFFLNCRNTSLQCHHDATNEEALNIATSCFEVTCGPMLTLFNGVTMAHSSDASLSHVSNFAWIEATLALKSSAALALSWTRLAISICPSQTPWQLAFARPGLEPVCLDDQSIDLFGFAAAG</sequence>
<evidence type="ECO:0000313" key="2">
    <source>
        <dbReference type="EMBL" id="ORY50280.1"/>
    </source>
</evidence>
<name>A0A1Y2CT89_9FUNG</name>